<keyword evidence="1" id="KW-1133">Transmembrane helix</keyword>
<keyword evidence="1" id="KW-0472">Membrane</keyword>
<evidence type="ECO:0000256" key="1">
    <source>
        <dbReference type="SAM" id="Phobius"/>
    </source>
</evidence>
<name>A0A6J7KFI6_9ZZZZ</name>
<reference evidence="2" key="1">
    <citation type="submission" date="2020-05" db="EMBL/GenBank/DDBJ databases">
        <authorList>
            <person name="Chiriac C."/>
            <person name="Salcher M."/>
            <person name="Ghai R."/>
            <person name="Kavagutti S V."/>
        </authorList>
    </citation>
    <scope>NUCLEOTIDE SEQUENCE</scope>
</reference>
<feature type="transmembrane region" description="Helical" evidence="1">
    <location>
        <begin position="103"/>
        <end position="124"/>
    </location>
</feature>
<dbReference type="AlphaFoldDB" id="A0A6J7KFI6"/>
<protein>
    <submittedName>
        <fullName evidence="2">Unannotated protein</fullName>
    </submittedName>
</protein>
<organism evidence="2">
    <name type="scientific">freshwater metagenome</name>
    <dbReference type="NCBI Taxonomy" id="449393"/>
    <lineage>
        <taxon>unclassified sequences</taxon>
        <taxon>metagenomes</taxon>
        <taxon>ecological metagenomes</taxon>
    </lineage>
</organism>
<keyword evidence="1" id="KW-0812">Transmembrane</keyword>
<accession>A0A6J7KFI6</accession>
<proteinExistence type="predicted"/>
<evidence type="ECO:0000313" key="2">
    <source>
        <dbReference type="EMBL" id="CAB4954347.1"/>
    </source>
</evidence>
<dbReference type="EMBL" id="CAFBNL010000046">
    <property type="protein sequence ID" value="CAB4954347.1"/>
    <property type="molecule type" value="Genomic_DNA"/>
</dbReference>
<sequence length="162" mass="17359">MFFLWPLVSGTLGETGGRALASVDRIRHGVSRVAHSGSNVLNPHHSHASAIAAGMPGSPLSGAPSLRRPPVSPQQRRRSVLIILGGASLASLSLAFVTGSTLIWLVALAVVTLFSLFVVAVVNLEQTKRERTEKVRYLPVIEAPTRRVEPPEEARRTFAQPG</sequence>
<feature type="transmembrane region" description="Helical" evidence="1">
    <location>
        <begin position="80"/>
        <end position="97"/>
    </location>
</feature>
<gene>
    <name evidence="2" type="ORF">UFOPK3789_00890</name>
</gene>